<name>A0A1J4IZ95_9EUKA</name>
<feature type="coiled-coil region" evidence="1">
    <location>
        <begin position="40"/>
        <end position="70"/>
    </location>
</feature>
<organism evidence="3 4">
    <name type="scientific">Tritrichomonas foetus</name>
    <dbReference type="NCBI Taxonomy" id="1144522"/>
    <lineage>
        <taxon>Eukaryota</taxon>
        <taxon>Metamonada</taxon>
        <taxon>Parabasalia</taxon>
        <taxon>Tritrichomonadida</taxon>
        <taxon>Tritrichomonadidae</taxon>
        <taxon>Tritrichomonas</taxon>
    </lineage>
</organism>
<dbReference type="EMBL" id="MLAK01001470">
    <property type="protein sequence ID" value="OHS92734.1"/>
    <property type="molecule type" value="Genomic_DNA"/>
</dbReference>
<dbReference type="AlphaFoldDB" id="A0A1J4IZ95"/>
<comment type="caution">
    <text evidence="3">The sequence shown here is derived from an EMBL/GenBank/DDBJ whole genome shotgun (WGS) entry which is preliminary data.</text>
</comment>
<dbReference type="OrthoDB" id="10500603at2759"/>
<gene>
    <name evidence="3" type="ORF">TRFO_12273</name>
</gene>
<evidence type="ECO:0000256" key="2">
    <source>
        <dbReference type="SAM" id="MobiDB-lite"/>
    </source>
</evidence>
<protein>
    <submittedName>
        <fullName evidence="3">Uncharacterized protein</fullName>
    </submittedName>
</protein>
<evidence type="ECO:0000313" key="4">
    <source>
        <dbReference type="Proteomes" id="UP000179807"/>
    </source>
</evidence>
<keyword evidence="1" id="KW-0175">Coiled coil</keyword>
<accession>A0A1J4IZ95</accession>
<sequence>MGDPLVDFPEGWDAEKVISQKKQFDMISEGIARDLKGPEAKEAMAELKSIRAQAEKIRQLDKVLSQLEDDEDDVTPELPPEDENLLNTEIVVPNIDTSGPNPFELDAATAARLKEIDEKLGITGKDDEAAPTKTMDQINDELMKLYSNQTTDEKEPAGSSQIPDPKPTKSPSPTKALGSRPKPAKMLKK</sequence>
<evidence type="ECO:0000256" key="1">
    <source>
        <dbReference type="SAM" id="Coils"/>
    </source>
</evidence>
<evidence type="ECO:0000313" key="3">
    <source>
        <dbReference type="EMBL" id="OHS92734.1"/>
    </source>
</evidence>
<proteinExistence type="predicted"/>
<dbReference type="GeneID" id="94831236"/>
<feature type="region of interest" description="Disordered" evidence="2">
    <location>
        <begin position="143"/>
        <end position="189"/>
    </location>
</feature>
<dbReference type="Proteomes" id="UP000179807">
    <property type="component" value="Unassembled WGS sequence"/>
</dbReference>
<dbReference type="VEuPathDB" id="TrichDB:TRFO_12273"/>
<dbReference type="RefSeq" id="XP_068345871.1">
    <property type="nucleotide sequence ID" value="XM_068496532.1"/>
</dbReference>
<reference evidence="3" key="1">
    <citation type="submission" date="2016-10" db="EMBL/GenBank/DDBJ databases">
        <authorList>
            <person name="Benchimol M."/>
            <person name="Almeida L.G."/>
            <person name="Vasconcelos A.T."/>
            <person name="Perreira-Neves A."/>
            <person name="Rosa I.A."/>
            <person name="Tasca T."/>
            <person name="Bogo M.R."/>
            <person name="de Souza W."/>
        </authorList>
    </citation>
    <scope>NUCLEOTIDE SEQUENCE [LARGE SCALE GENOMIC DNA]</scope>
    <source>
        <strain evidence="3">K</strain>
    </source>
</reference>
<keyword evidence="4" id="KW-1185">Reference proteome</keyword>